<evidence type="ECO:0000313" key="3">
    <source>
        <dbReference type="Proteomes" id="UP000502415"/>
    </source>
</evidence>
<feature type="chain" id="PRO_5031454199" evidence="1">
    <location>
        <begin position="21"/>
        <end position="367"/>
    </location>
</feature>
<dbReference type="Pfam" id="PF14315">
    <property type="entry name" value="DUF4380"/>
    <property type="match status" value="1"/>
</dbReference>
<protein>
    <submittedName>
        <fullName evidence="2">DUF4380 domain-containing protein</fullName>
    </submittedName>
</protein>
<sequence>MTKTSIAALLLALAPISATAGARPAPVSAPLTTHALDNGTVRASITDAIGGRLLSFALAGKANFLKIDTAAGDPGARVDADTGNVGYLGHEVWIGPQKQWWSHQDANPGRAAAGAEWPPDPYLSLARYTVVRSDRAGIALASPASPVNGLQLDKRYNLVPGRPNSLRLEVDAVNRRRAGVAWDIWFNTRVHGDTRVYVPVARREDVAQHAIERGADIVPLAWTLADGVLSIDMAVPEAGGTEAGVIARKAGRRNGKLLLQPSGGWMAGFRDGMALVIQFALQPRAAIHPDQGQVELYNDYAADDPGNGLLEMEVHAPYRQLAPGARMAAAETWTLLPYDGPDTRAAHLDFLRAQAQALGLAGIGAAR</sequence>
<keyword evidence="1" id="KW-0732">Signal</keyword>
<accession>A0A7Z2ZTJ3</accession>
<dbReference type="EMBL" id="CP051685">
    <property type="protein sequence ID" value="QJE01661.1"/>
    <property type="molecule type" value="Genomic_DNA"/>
</dbReference>
<name>A0A7Z2ZTJ3_9BURK</name>
<evidence type="ECO:0000256" key="1">
    <source>
        <dbReference type="SAM" id="SignalP"/>
    </source>
</evidence>
<gene>
    <name evidence="2" type="ORF">HH212_17855</name>
</gene>
<dbReference type="InterPro" id="IPR025488">
    <property type="entry name" value="DUF4380"/>
</dbReference>
<dbReference type="Proteomes" id="UP000502415">
    <property type="component" value="Chromosome"/>
</dbReference>
<reference evidence="2 3" key="1">
    <citation type="submission" date="2020-04" db="EMBL/GenBank/DDBJ databases">
        <title>Genome sequencing of novel species.</title>
        <authorList>
            <person name="Heo J."/>
            <person name="Kim S.-J."/>
            <person name="Kim J.-S."/>
            <person name="Hong S.-B."/>
            <person name="Kwon S.-W."/>
        </authorList>
    </citation>
    <scope>NUCLEOTIDE SEQUENCE [LARGE SCALE GENOMIC DNA]</scope>
    <source>
        <strain evidence="2 3">GN2-R2</strain>
    </source>
</reference>
<organism evidence="2 3">
    <name type="scientific">Massilia forsythiae</name>
    <dbReference type="NCBI Taxonomy" id="2728020"/>
    <lineage>
        <taxon>Bacteria</taxon>
        <taxon>Pseudomonadati</taxon>
        <taxon>Pseudomonadota</taxon>
        <taxon>Betaproteobacteria</taxon>
        <taxon>Burkholderiales</taxon>
        <taxon>Oxalobacteraceae</taxon>
        <taxon>Telluria group</taxon>
        <taxon>Massilia</taxon>
    </lineage>
</organism>
<dbReference type="AlphaFoldDB" id="A0A7Z2ZTJ3"/>
<evidence type="ECO:0000313" key="2">
    <source>
        <dbReference type="EMBL" id="QJE01661.1"/>
    </source>
</evidence>
<feature type="signal peptide" evidence="1">
    <location>
        <begin position="1"/>
        <end position="20"/>
    </location>
</feature>
<keyword evidence="3" id="KW-1185">Reference proteome</keyword>
<dbReference type="RefSeq" id="WP_170203700.1">
    <property type="nucleotide sequence ID" value="NZ_CP051685.1"/>
</dbReference>
<dbReference type="KEGG" id="mfy:HH212_17855"/>
<proteinExistence type="predicted"/>